<name>A0AA35YWM4_LACSI</name>
<reference evidence="1" key="1">
    <citation type="submission" date="2023-04" db="EMBL/GenBank/DDBJ databases">
        <authorList>
            <person name="Vijverberg K."/>
            <person name="Xiong W."/>
            <person name="Schranz E."/>
        </authorList>
    </citation>
    <scope>NUCLEOTIDE SEQUENCE</scope>
</reference>
<evidence type="ECO:0000313" key="2">
    <source>
        <dbReference type="Proteomes" id="UP001177003"/>
    </source>
</evidence>
<dbReference type="EMBL" id="OX465080">
    <property type="protein sequence ID" value="CAI9281404.1"/>
    <property type="molecule type" value="Genomic_DNA"/>
</dbReference>
<evidence type="ECO:0000313" key="1">
    <source>
        <dbReference type="EMBL" id="CAI9281404.1"/>
    </source>
</evidence>
<protein>
    <submittedName>
        <fullName evidence="1">Uncharacterized protein</fullName>
    </submittedName>
</protein>
<accession>A0AA35YWM4</accession>
<sequence>MWVRNPNQKSSASQWLNGSHYPPLAQTPFAALRSSREAGELSWVDFKRDDSQSEVFYYSIFISSKTGLGEPFVCAYWKIWATSSLSDLIQIISQSGLLDSDWVREVLGLSPNVGLEALAESLNIPEGSQDKDSLKVLTELPRSQSMKVLTLLVGSLVIVIMKNEGATKELTSTTWERIMG</sequence>
<dbReference type="AlphaFoldDB" id="A0AA35YWM4"/>
<organism evidence="1 2">
    <name type="scientific">Lactuca saligna</name>
    <name type="common">Willowleaf lettuce</name>
    <dbReference type="NCBI Taxonomy" id="75948"/>
    <lineage>
        <taxon>Eukaryota</taxon>
        <taxon>Viridiplantae</taxon>
        <taxon>Streptophyta</taxon>
        <taxon>Embryophyta</taxon>
        <taxon>Tracheophyta</taxon>
        <taxon>Spermatophyta</taxon>
        <taxon>Magnoliopsida</taxon>
        <taxon>eudicotyledons</taxon>
        <taxon>Gunneridae</taxon>
        <taxon>Pentapetalae</taxon>
        <taxon>asterids</taxon>
        <taxon>campanulids</taxon>
        <taxon>Asterales</taxon>
        <taxon>Asteraceae</taxon>
        <taxon>Cichorioideae</taxon>
        <taxon>Cichorieae</taxon>
        <taxon>Lactucinae</taxon>
        <taxon>Lactuca</taxon>
    </lineage>
</organism>
<keyword evidence="2" id="KW-1185">Reference proteome</keyword>
<gene>
    <name evidence="1" type="ORF">LSALG_LOCUS21102</name>
</gene>
<dbReference type="Proteomes" id="UP001177003">
    <property type="component" value="Chromosome 4"/>
</dbReference>
<proteinExistence type="predicted"/>